<dbReference type="EMBL" id="JAWJAY010000002">
    <property type="protein sequence ID" value="MDV2885813.1"/>
    <property type="molecule type" value="Genomic_DNA"/>
</dbReference>
<evidence type="ECO:0000256" key="2">
    <source>
        <dbReference type="ARBA" id="ARBA00022741"/>
    </source>
</evidence>
<dbReference type="Gene3D" id="3.30.450.90">
    <property type="match status" value="1"/>
</dbReference>
<dbReference type="PANTHER" id="PTHR30258:SF1">
    <property type="entry name" value="PROTEIN TRANSPORT PROTEIN HOFB HOMOLOG"/>
    <property type="match status" value="1"/>
</dbReference>
<evidence type="ECO:0000256" key="1">
    <source>
        <dbReference type="ARBA" id="ARBA00006611"/>
    </source>
</evidence>
<sequence length="556" mass="62066">MARVRKRIGDLLVDAGFLTSEQLKQALGSKKPGQKLGDALLELNYISESQLIEALEVQLGIKHVSLFRYPIDTSLMKMVPKEFAMRNQLIPLKKEGNMMYVAMVDPMDYYAIDDLRMSTGFQIEAAIATKDEVEQAIERHYQLDDAFLQAELDEKDLEALANANPAEADEEDAPVIKLVNQILQAGLVQKASDIHIDPMEKKIVIRYRVDGVLKTERVYPKRIQNSLVARLKIMANLNITEVRLPQDGRIKTSIQMTPIDLRISTLPTVYGEKVVIRILDLGSTLNKLSQLGFNKINHQRFLKMIEQPSGLILITGPTGSGKSSTLYAALNHVHSEQVNIITIEDPVEYQIEGINQVQVNAQVGLTFAAGLRSVLRQDPNIVMVGEIRDTETAEIAIRASLTGHLVLSTLHTNSAIATIPRLIDMGIEPYLVVSSLSGIVAQRLVRKICPLCAEEFEPTEMERNLFEKRGIKPTKVKRGSGCPSCNATGYKGRLAIQEVLMVTDDIRQMMMNNKSMSTIRDYAMKQGMIFLIDDGLLKVKQGLTTIEEVLRVAMDE</sequence>
<dbReference type="FunFam" id="3.30.450.90:FF:000001">
    <property type="entry name" value="Type II secretion system ATPase GspE"/>
    <property type="match status" value="1"/>
</dbReference>
<dbReference type="Proteomes" id="UP001285636">
    <property type="component" value="Unassembled WGS sequence"/>
</dbReference>
<reference evidence="6" key="1">
    <citation type="submission" date="2023-10" db="EMBL/GenBank/DDBJ databases">
        <title>Screening of Alkalihalophilus pseudofirmusBZ-TG-HK211 and Its Alleviation of Salt Stress on Rapeseed Growth.</title>
        <authorList>
            <person name="Zhao B."/>
            <person name="Guo T."/>
        </authorList>
    </citation>
    <scope>NUCLEOTIDE SEQUENCE</scope>
    <source>
        <strain evidence="6">BZ-TG-HK211</strain>
    </source>
</reference>
<dbReference type="InterPro" id="IPR001482">
    <property type="entry name" value="T2SS/T4SS_dom"/>
</dbReference>
<gene>
    <name evidence="6" type="ORF">RYX45_11535</name>
</gene>
<name>A0AAJ2NP01_ALKPS</name>
<feature type="domain" description="Bacterial type II secretion system protein E" evidence="4">
    <location>
        <begin position="170"/>
        <end position="551"/>
    </location>
</feature>
<dbReference type="SUPFAM" id="SSF160246">
    <property type="entry name" value="EspE N-terminal domain-like"/>
    <property type="match status" value="1"/>
</dbReference>
<dbReference type="Pfam" id="PF05157">
    <property type="entry name" value="MshEN"/>
    <property type="match status" value="1"/>
</dbReference>
<dbReference type="Gene3D" id="3.40.50.300">
    <property type="entry name" value="P-loop containing nucleotide triphosphate hydrolases"/>
    <property type="match status" value="1"/>
</dbReference>
<keyword evidence="2" id="KW-0547">Nucleotide-binding</keyword>
<dbReference type="AlphaFoldDB" id="A0AAJ2NP01"/>
<evidence type="ECO:0000259" key="5">
    <source>
        <dbReference type="Pfam" id="PF05157"/>
    </source>
</evidence>
<comment type="caution">
    <text evidence="6">The sequence shown here is derived from an EMBL/GenBank/DDBJ whole genome shotgun (WGS) entry which is preliminary data.</text>
</comment>
<dbReference type="RefSeq" id="WP_323466832.1">
    <property type="nucleotide sequence ID" value="NZ_CP144224.1"/>
</dbReference>
<feature type="domain" description="Type II secretion system protein GspE N-terminal" evidence="5">
    <location>
        <begin position="59"/>
        <end position="145"/>
    </location>
</feature>
<dbReference type="FunFam" id="3.40.50.300:FF:000398">
    <property type="entry name" value="Type IV pilus assembly ATPase PilB"/>
    <property type="match status" value="1"/>
</dbReference>
<organism evidence="6 7">
    <name type="scientific">Alkalihalophilus pseudofirmus</name>
    <name type="common">Bacillus pseudofirmus</name>
    <dbReference type="NCBI Taxonomy" id="79885"/>
    <lineage>
        <taxon>Bacteria</taxon>
        <taxon>Bacillati</taxon>
        <taxon>Bacillota</taxon>
        <taxon>Bacilli</taxon>
        <taxon>Bacillales</taxon>
        <taxon>Bacillaceae</taxon>
        <taxon>Alkalihalophilus</taxon>
    </lineage>
</organism>
<dbReference type="InterPro" id="IPR027417">
    <property type="entry name" value="P-loop_NTPase"/>
</dbReference>
<evidence type="ECO:0000313" key="6">
    <source>
        <dbReference type="EMBL" id="MDV2885813.1"/>
    </source>
</evidence>
<proteinExistence type="inferred from homology"/>
<evidence type="ECO:0000313" key="7">
    <source>
        <dbReference type="Proteomes" id="UP001285636"/>
    </source>
</evidence>
<dbReference type="GO" id="GO:0016887">
    <property type="term" value="F:ATP hydrolysis activity"/>
    <property type="evidence" value="ECO:0007669"/>
    <property type="project" value="TreeGrafter"/>
</dbReference>
<evidence type="ECO:0000256" key="3">
    <source>
        <dbReference type="ARBA" id="ARBA00022840"/>
    </source>
</evidence>
<dbReference type="InterPro" id="IPR037257">
    <property type="entry name" value="T2SS_E_N_sf"/>
</dbReference>
<protein>
    <submittedName>
        <fullName evidence="6">ATPase, T2SS/T4P/T4SS family</fullName>
    </submittedName>
</protein>
<comment type="similarity">
    <text evidence="1">Belongs to the GSP E family.</text>
</comment>
<dbReference type="GO" id="GO:0005524">
    <property type="term" value="F:ATP binding"/>
    <property type="evidence" value="ECO:0007669"/>
    <property type="project" value="UniProtKB-KW"/>
</dbReference>
<dbReference type="FunFam" id="3.30.300.160:FF:000002">
    <property type="entry name" value="Type II secretion system protein E"/>
    <property type="match status" value="1"/>
</dbReference>
<dbReference type="SUPFAM" id="SSF52540">
    <property type="entry name" value="P-loop containing nucleoside triphosphate hydrolases"/>
    <property type="match status" value="1"/>
</dbReference>
<dbReference type="InterPro" id="IPR007831">
    <property type="entry name" value="T2SS_GspE_N"/>
</dbReference>
<dbReference type="CDD" id="cd01129">
    <property type="entry name" value="PulE-GspE-like"/>
    <property type="match status" value="1"/>
</dbReference>
<accession>A0AAJ2NP01</accession>
<dbReference type="Gene3D" id="3.30.300.160">
    <property type="entry name" value="Type II secretion system, protein E, N-terminal domain"/>
    <property type="match status" value="1"/>
</dbReference>
<dbReference type="GO" id="GO:0005886">
    <property type="term" value="C:plasma membrane"/>
    <property type="evidence" value="ECO:0007669"/>
    <property type="project" value="TreeGrafter"/>
</dbReference>
<evidence type="ECO:0000259" key="4">
    <source>
        <dbReference type="Pfam" id="PF00437"/>
    </source>
</evidence>
<keyword evidence="3" id="KW-0067">ATP-binding</keyword>
<dbReference type="PANTHER" id="PTHR30258">
    <property type="entry name" value="TYPE II SECRETION SYSTEM PROTEIN GSPE-RELATED"/>
    <property type="match status" value="1"/>
</dbReference>
<dbReference type="Pfam" id="PF00437">
    <property type="entry name" value="T2SSE"/>
    <property type="match status" value="1"/>
</dbReference>